<reference evidence="3 4" key="1">
    <citation type="submission" date="2016-11" db="EMBL/GenBank/DDBJ databases">
        <authorList>
            <person name="Jaros S."/>
            <person name="Januszkiewicz K."/>
            <person name="Wedrychowicz H."/>
        </authorList>
    </citation>
    <scope>NUCLEOTIDE SEQUENCE [LARGE SCALE GENOMIC DNA]</scope>
    <source>
        <strain evidence="3 4">DSM 44666</strain>
    </source>
</reference>
<dbReference type="Gene3D" id="3.30.530.20">
    <property type="match status" value="1"/>
</dbReference>
<evidence type="ECO:0000313" key="4">
    <source>
        <dbReference type="Proteomes" id="UP000184476"/>
    </source>
</evidence>
<dbReference type="Pfam" id="PF08327">
    <property type="entry name" value="AHSA1"/>
    <property type="match status" value="1"/>
</dbReference>
<dbReference type="SUPFAM" id="SSF55961">
    <property type="entry name" value="Bet v1-like"/>
    <property type="match status" value="1"/>
</dbReference>
<dbReference type="EMBL" id="FQVL01000010">
    <property type="protein sequence ID" value="SHF19430.1"/>
    <property type="molecule type" value="Genomic_DNA"/>
</dbReference>
<evidence type="ECO:0000313" key="3">
    <source>
        <dbReference type="EMBL" id="SHF19430.1"/>
    </source>
</evidence>
<dbReference type="InterPro" id="IPR013538">
    <property type="entry name" value="ASHA1/2-like_C"/>
</dbReference>
<proteinExistence type="inferred from homology"/>
<dbReference type="CDD" id="cd08893">
    <property type="entry name" value="SRPBCC_CalC_Aha1-like_GntR-HTH"/>
    <property type="match status" value="1"/>
</dbReference>
<evidence type="ECO:0000259" key="2">
    <source>
        <dbReference type="Pfam" id="PF08327"/>
    </source>
</evidence>
<comment type="similarity">
    <text evidence="1">Belongs to the AHA1 family.</text>
</comment>
<gene>
    <name evidence="3" type="ORF">SAMN05444392_11015</name>
</gene>
<dbReference type="InterPro" id="IPR023393">
    <property type="entry name" value="START-like_dom_sf"/>
</dbReference>
<dbReference type="AlphaFoldDB" id="A0A1M4ZMV4"/>
<feature type="domain" description="Activator of Hsp90 ATPase homologue 1/2-like C-terminal" evidence="2">
    <location>
        <begin position="13"/>
        <end position="138"/>
    </location>
</feature>
<evidence type="ECO:0000256" key="1">
    <source>
        <dbReference type="ARBA" id="ARBA00006817"/>
    </source>
</evidence>
<dbReference type="OrthoDB" id="9800600at2"/>
<name>A0A1M4ZMV4_9BACL</name>
<sequence>MKNLQFEFYIDGTLEQVWKALIDPEFTKQLYYGSIIESSFKVGEPLVYVGPGAEGERTTHVYGTVLAYEPNKKLSFTHFTGKAYNPDTEKYESRITYELEQVGQSTKLLLIHDQLKEDDPSYAGSQKGWPMILSNTKTLIETGKTLVFD</sequence>
<keyword evidence="4" id="KW-1185">Reference proteome</keyword>
<protein>
    <submittedName>
        <fullName evidence="3">Uncharacterized conserved protein YndB, AHSA1/START domain</fullName>
    </submittedName>
</protein>
<dbReference type="RefSeq" id="WP_073155867.1">
    <property type="nucleotide sequence ID" value="NZ_FQVL01000010.1"/>
</dbReference>
<accession>A0A1M4ZMV4</accession>
<organism evidence="3 4">
    <name type="scientific">Seinonella peptonophila</name>
    <dbReference type="NCBI Taxonomy" id="112248"/>
    <lineage>
        <taxon>Bacteria</taxon>
        <taxon>Bacillati</taxon>
        <taxon>Bacillota</taxon>
        <taxon>Bacilli</taxon>
        <taxon>Bacillales</taxon>
        <taxon>Thermoactinomycetaceae</taxon>
        <taxon>Seinonella</taxon>
    </lineage>
</organism>
<dbReference type="Proteomes" id="UP000184476">
    <property type="component" value="Unassembled WGS sequence"/>
</dbReference>
<dbReference type="STRING" id="112248.SAMN05444392_11015"/>